<dbReference type="Proteomes" id="UP000192257">
    <property type="component" value="Unassembled WGS sequence"/>
</dbReference>
<dbReference type="EMBL" id="NBCO01000010">
    <property type="protein sequence ID" value="ORC90010.1"/>
    <property type="molecule type" value="Genomic_DNA"/>
</dbReference>
<dbReference type="RefSeq" id="XP_028884076.1">
    <property type="nucleotide sequence ID" value="XM_029024769.1"/>
</dbReference>
<dbReference type="AlphaFoldDB" id="A0A1X0P0R1"/>
<evidence type="ECO:0000256" key="2">
    <source>
        <dbReference type="ARBA" id="ARBA00022670"/>
    </source>
</evidence>
<dbReference type="VEuPathDB" id="TriTrypDB:TM35_000102780"/>
<dbReference type="GO" id="GO:0006508">
    <property type="term" value="P:proteolysis"/>
    <property type="evidence" value="ECO:0007669"/>
    <property type="project" value="UniProtKB-KW"/>
</dbReference>
<comment type="caution">
    <text evidence="5">The sequence shown here is derived from an EMBL/GenBank/DDBJ whole genome shotgun (WGS) entry which is preliminary data.</text>
</comment>
<sequence>NTSGLIYIPLFTRSHWIAGVFSLSSQAASLNNINEKQQQQQRKTYVLRVYDSAPPPPVERDVRRSFRPYDGIITVDFAPIVRQVRSSEDCGVFMSMHFFAFAAQVNVHITPCLTKMVRRLFGTVLRHCEEPPARAVFLSRLKNLLELRTDMERQNLLNATIAEWRQRQHQQHPTMDKTGRRRYLTCAWCRTPRASHSATQFWCGWREAKRPTFGPRTRWRPRWPRTKRSSCSST</sequence>
<dbReference type="SUPFAM" id="SSF54001">
    <property type="entry name" value="Cysteine proteinases"/>
    <property type="match status" value="1"/>
</dbReference>
<accession>A0A1X0P0R1</accession>
<evidence type="ECO:0000313" key="5">
    <source>
        <dbReference type="EMBL" id="ORC90010.1"/>
    </source>
</evidence>
<dbReference type="GO" id="GO:0008234">
    <property type="term" value="F:cysteine-type peptidase activity"/>
    <property type="evidence" value="ECO:0007669"/>
    <property type="project" value="InterPro"/>
</dbReference>
<evidence type="ECO:0000259" key="4">
    <source>
        <dbReference type="PROSITE" id="PS50600"/>
    </source>
</evidence>
<evidence type="ECO:0000256" key="1">
    <source>
        <dbReference type="ARBA" id="ARBA00005234"/>
    </source>
</evidence>
<feature type="domain" description="Ubiquitin-like protease family profile" evidence="4">
    <location>
        <begin position="1"/>
        <end position="101"/>
    </location>
</feature>
<dbReference type="GeneID" id="39984549"/>
<keyword evidence="6" id="KW-1185">Reference proteome</keyword>
<evidence type="ECO:0000313" key="6">
    <source>
        <dbReference type="Proteomes" id="UP000192257"/>
    </source>
</evidence>
<organism evidence="5 6">
    <name type="scientific">Trypanosoma theileri</name>
    <dbReference type="NCBI Taxonomy" id="67003"/>
    <lineage>
        <taxon>Eukaryota</taxon>
        <taxon>Discoba</taxon>
        <taxon>Euglenozoa</taxon>
        <taxon>Kinetoplastea</taxon>
        <taxon>Metakinetoplastina</taxon>
        <taxon>Trypanosomatida</taxon>
        <taxon>Trypanosomatidae</taxon>
        <taxon>Trypanosoma</taxon>
    </lineage>
</organism>
<dbReference type="InterPro" id="IPR038765">
    <property type="entry name" value="Papain-like_cys_pep_sf"/>
</dbReference>
<keyword evidence="3" id="KW-0378">Hydrolase</keyword>
<dbReference type="InterPro" id="IPR003653">
    <property type="entry name" value="Peptidase_C48_C"/>
</dbReference>
<keyword evidence="2" id="KW-0645">Protease</keyword>
<protein>
    <submittedName>
        <fullName evidence="5">TATE DNA Transposon</fullName>
    </submittedName>
</protein>
<dbReference type="PROSITE" id="PS50600">
    <property type="entry name" value="ULP_PROTEASE"/>
    <property type="match status" value="1"/>
</dbReference>
<reference evidence="5 6" key="1">
    <citation type="submission" date="2017-03" db="EMBL/GenBank/DDBJ databases">
        <title>An alternative strategy for trypanosome survival in the mammalian bloodstream revealed through genome and transcriptome analysis of the ubiquitous bovine parasite Trypanosoma (Megatrypanum) theileri.</title>
        <authorList>
            <person name="Kelly S."/>
            <person name="Ivens A."/>
            <person name="Mott A."/>
            <person name="O'Neill E."/>
            <person name="Emms D."/>
            <person name="Macleod O."/>
            <person name="Voorheis P."/>
            <person name="Matthews J."/>
            <person name="Matthews K."/>
            <person name="Carrington M."/>
        </authorList>
    </citation>
    <scope>NUCLEOTIDE SEQUENCE [LARGE SCALE GENOMIC DNA]</scope>
    <source>
        <strain evidence="5">Edinburgh</strain>
    </source>
</reference>
<dbReference type="Gene3D" id="3.40.395.10">
    <property type="entry name" value="Adenoviral Proteinase, Chain A"/>
    <property type="match status" value="1"/>
</dbReference>
<name>A0A1X0P0R1_9TRYP</name>
<gene>
    <name evidence="5" type="ORF">TM35_000102780</name>
</gene>
<feature type="non-terminal residue" evidence="5">
    <location>
        <position position="1"/>
    </location>
</feature>
<dbReference type="OrthoDB" id="10418230at2759"/>
<proteinExistence type="inferred from homology"/>
<comment type="similarity">
    <text evidence="1">Belongs to the peptidase C48 family.</text>
</comment>
<evidence type="ECO:0000256" key="3">
    <source>
        <dbReference type="ARBA" id="ARBA00022801"/>
    </source>
</evidence>